<dbReference type="InterPro" id="IPR000792">
    <property type="entry name" value="Tscrpt_reg_LuxR_C"/>
</dbReference>
<dbReference type="CDD" id="cd06171">
    <property type="entry name" value="Sigma70_r4"/>
    <property type="match status" value="1"/>
</dbReference>
<gene>
    <name evidence="6" type="ORF">IDJ77_25705</name>
</gene>
<dbReference type="InterPro" id="IPR014284">
    <property type="entry name" value="RNA_pol_sigma-70_dom"/>
</dbReference>
<proteinExistence type="inferred from homology"/>
<name>A0ABR7WYG4_9SPHI</name>
<accession>A0ABR7WYG4</accession>
<evidence type="ECO:0000256" key="3">
    <source>
        <dbReference type="ARBA" id="ARBA00023082"/>
    </source>
</evidence>
<evidence type="ECO:0000259" key="5">
    <source>
        <dbReference type="SMART" id="SM00421"/>
    </source>
</evidence>
<dbReference type="InterPro" id="IPR039425">
    <property type="entry name" value="RNA_pol_sigma-70-like"/>
</dbReference>
<comment type="similarity">
    <text evidence="1">Belongs to the sigma-70 factor family. ECF subfamily.</text>
</comment>
<dbReference type="InterPro" id="IPR013325">
    <property type="entry name" value="RNA_pol_sigma_r2"/>
</dbReference>
<feature type="domain" description="HTH luxR-type" evidence="5">
    <location>
        <begin position="139"/>
        <end position="197"/>
    </location>
</feature>
<dbReference type="Pfam" id="PF08281">
    <property type="entry name" value="Sigma70_r4_2"/>
    <property type="match status" value="1"/>
</dbReference>
<keyword evidence="3" id="KW-0731">Sigma factor</keyword>
<evidence type="ECO:0000256" key="4">
    <source>
        <dbReference type="ARBA" id="ARBA00023163"/>
    </source>
</evidence>
<dbReference type="Gene3D" id="1.10.10.10">
    <property type="entry name" value="Winged helix-like DNA-binding domain superfamily/Winged helix DNA-binding domain"/>
    <property type="match status" value="1"/>
</dbReference>
<keyword evidence="4" id="KW-0804">Transcription</keyword>
<sequence>MISLITPSIPKATSAPQPDDAFLLRQVGNGCERSFNALFTKYWEKAYSDAFKRIKDTDLAKDIVQEVFMHIWVKRETLHILNLPAYLNVAVRNKVFKQVEKQTLHNSFFDVLDNIPSEHSNADENLLWKEFFDSYEVLVKSLPASRQTIFRLHYQEDLSTKAIAAELGISRKTVQNQLGKVMKKLKISLLPLLPLLLFFLKTEY</sequence>
<dbReference type="Gene3D" id="1.10.1740.10">
    <property type="match status" value="1"/>
</dbReference>
<evidence type="ECO:0000256" key="2">
    <source>
        <dbReference type="ARBA" id="ARBA00023015"/>
    </source>
</evidence>
<organism evidence="6 7">
    <name type="scientific">Mucilaginibacter pankratovii</name>
    <dbReference type="NCBI Taxonomy" id="2772110"/>
    <lineage>
        <taxon>Bacteria</taxon>
        <taxon>Pseudomonadati</taxon>
        <taxon>Bacteroidota</taxon>
        <taxon>Sphingobacteriia</taxon>
        <taxon>Sphingobacteriales</taxon>
        <taxon>Sphingobacteriaceae</taxon>
        <taxon>Mucilaginibacter</taxon>
    </lineage>
</organism>
<evidence type="ECO:0000256" key="1">
    <source>
        <dbReference type="ARBA" id="ARBA00010641"/>
    </source>
</evidence>
<dbReference type="RefSeq" id="WP_191191869.1">
    <property type="nucleotide sequence ID" value="NZ_JACWMY010000017.1"/>
</dbReference>
<dbReference type="PANTHER" id="PTHR43133">
    <property type="entry name" value="RNA POLYMERASE ECF-TYPE SIGMA FACTO"/>
    <property type="match status" value="1"/>
</dbReference>
<dbReference type="InterPro" id="IPR036388">
    <property type="entry name" value="WH-like_DNA-bd_sf"/>
</dbReference>
<comment type="caution">
    <text evidence="6">The sequence shown here is derived from an EMBL/GenBank/DDBJ whole genome shotgun (WGS) entry which is preliminary data.</text>
</comment>
<dbReference type="Proteomes" id="UP000606600">
    <property type="component" value="Unassembled WGS sequence"/>
</dbReference>
<dbReference type="PANTHER" id="PTHR43133:SF46">
    <property type="entry name" value="RNA POLYMERASE SIGMA-70 FACTOR ECF SUBFAMILY"/>
    <property type="match status" value="1"/>
</dbReference>
<reference evidence="6 7" key="1">
    <citation type="submission" date="2020-09" db="EMBL/GenBank/DDBJ databases">
        <title>Novel species of Mucilaginibacter isolated from a glacier on the Tibetan Plateau.</title>
        <authorList>
            <person name="Liu Q."/>
            <person name="Xin Y.-H."/>
        </authorList>
    </citation>
    <scope>NUCLEOTIDE SEQUENCE [LARGE SCALE GENOMIC DNA]</scope>
    <source>
        <strain evidence="6 7">ZT4R22</strain>
    </source>
</reference>
<evidence type="ECO:0000313" key="7">
    <source>
        <dbReference type="Proteomes" id="UP000606600"/>
    </source>
</evidence>
<dbReference type="InterPro" id="IPR013324">
    <property type="entry name" value="RNA_pol_sigma_r3/r4-like"/>
</dbReference>
<keyword evidence="2" id="KW-0805">Transcription regulation</keyword>
<dbReference type="SUPFAM" id="SSF88659">
    <property type="entry name" value="Sigma3 and sigma4 domains of RNA polymerase sigma factors"/>
    <property type="match status" value="1"/>
</dbReference>
<dbReference type="InterPro" id="IPR013249">
    <property type="entry name" value="RNA_pol_sigma70_r4_t2"/>
</dbReference>
<evidence type="ECO:0000313" key="6">
    <source>
        <dbReference type="EMBL" id="MBD1367233.1"/>
    </source>
</evidence>
<dbReference type="SUPFAM" id="SSF88946">
    <property type="entry name" value="Sigma2 domain of RNA polymerase sigma factors"/>
    <property type="match status" value="1"/>
</dbReference>
<dbReference type="EMBL" id="JACWMY010000017">
    <property type="protein sequence ID" value="MBD1367233.1"/>
    <property type="molecule type" value="Genomic_DNA"/>
</dbReference>
<dbReference type="NCBIfam" id="TIGR02937">
    <property type="entry name" value="sigma70-ECF"/>
    <property type="match status" value="1"/>
</dbReference>
<keyword evidence="7" id="KW-1185">Reference proteome</keyword>
<protein>
    <submittedName>
        <fullName evidence="6">Sigma-70 family RNA polymerase sigma factor</fullName>
    </submittedName>
</protein>
<dbReference type="SMART" id="SM00421">
    <property type="entry name" value="HTH_LUXR"/>
    <property type="match status" value="1"/>
</dbReference>